<dbReference type="GO" id="GO:0005829">
    <property type="term" value="C:cytosol"/>
    <property type="evidence" value="ECO:0007669"/>
    <property type="project" value="TreeGrafter"/>
</dbReference>
<dbReference type="AlphaFoldDB" id="A0A557SVU8"/>
<comment type="caution">
    <text evidence="3">The sequence shown here is derived from an EMBL/GenBank/DDBJ whole genome shotgun (WGS) entry which is preliminary data.</text>
</comment>
<dbReference type="RefSeq" id="WP_144730236.1">
    <property type="nucleotide sequence ID" value="NZ_ML675582.1"/>
</dbReference>
<dbReference type="SUPFAM" id="SSF50475">
    <property type="entry name" value="FMN-binding split barrel"/>
    <property type="match status" value="1"/>
</dbReference>
<evidence type="ECO:0000313" key="3">
    <source>
        <dbReference type="EMBL" id="TVP40732.1"/>
    </source>
</evidence>
<reference evidence="3 4" key="1">
    <citation type="journal article" date="2019" name="Front. Microbiol.">
        <title>Ammonia Oxidation by the Arctic Terrestrial Thaumarchaeote Candidatus Nitrosocosmicus arcticus Is Stimulated by Increasing Temperatures.</title>
        <authorList>
            <person name="Alves R.J.E."/>
            <person name="Kerou M."/>
            <person name="Zappe A."/>
            <person name="Bittner R."/>
            <person name="Abby S.S."/>
            <person name="Schmidt H.A."/>
            <person name="Pfeifer K."/>
            <person name="Schleper C."/>
        </authorList>
    </citation>
    <scope>NUCLEOTIDE SEQUENCE [LARGE SCALE GENOMIC DNA]</scope>
    <source>
        <strain evidence="3 4">Kfb</strain>
    </source>
</reference>
<evidence type="ECO:0000313" key="4">
    <source>
        <dbReference type="Proteomes" id="UP000315289"/>
    </source>
</evidence>
<evidence type="ECO:0000259" key="2">
    <source>
        <dbReference type="Pfam" id="PF01243"/>
    </source>
</evidence>
<evidence type="ECO:0000256" key="1">
    <source>
        <dbReference type="ARBA" id="ARBA00023002"/>
    </source>
</evidence>
<dbReference type="OrthoDB" id="10511at2157"/>
<dbReference type="GO" id="GO:0070967">
    <property type="term" value="F:coenzyme F420 binding"/>
    <property type="evidence" value="ECO:0007669"/>
    <property type="project" value="TreeGrafter"/>
</dbReference>
<feature type="domain" description="Pyridoxamine 5'-phosphate oxidase N-terminal" evidence="2">
    <location>
        <begin position="12"/>
        <end position="135"/>
    </location>
</feature>
<gene>
    <name evidence="3" type="ORF">NARC_60119</name>
</gene>
<dbReference type="EMBL" id="VOAH01000006">
    <property type="protein sequence ID" value="TVP40732.1"/>
    <property type="molecule type" value="Genomic_DNA"/>
</dbReference>
<dbReference type="PANTHER" id="PTHR35176:SF6">
    <property type="entry name" value="HEME OXYGENASE HI_0854-RELATED"/>
    <property type="match status" value="1"/>
</dbReference>
<dbReference type="InterPro" id="IPR052019">
    <property type="entry name" value="F420H2_bilvrd_red/Heme_oxyg"/>
</dbReference>
<dbReference type="InterPro" id="IPR012349">
    <property type="entry name" value="Split_barrel_FMN-bd"/>
</dbReference>
<protein>
    <submittedName>
        <fullName evidence="3">Flavin nucleotide binding protein</fullName>
    </submittedName>
</protein>
<accession>A0A557SVU8</accession>
<proteinExistence type="predicted"/>
<dbReference type="Proteomes" id="UP000315289">
    <property type="component" value="Unassembled WGS sequence"/>
</dbReference>
<dbReference type="GO" id="GO:0016627">
    <property type="term" value="F:oxidoreductase activity, acting on the CH-CH group of donors"/>
    <property type="evidence" value="ECO:0007669"/>
    <property type="project" value="TreeGrafter"/>
</dbReference>
<keyword evidence="4" id="KW-1185">Reference proteome</keyword>
<dbReference type="NCBIfam" id="TIGR03618">
    <property type="entry name" value="Rv1155_F420"/>
    <property type="match status" value="1"/>
</dbReference>
<organism evidence="3 4">
    <name type="scientific">Candidatus Nitrosocosmicus arcticus</name>
    <dbReference type="NCBI Taxonomy" id="2035267"/>
    <lineage>
        <taxon>Archaea</taxon>
        <taxon>Nitrososphaerota</taxon>
        <taxon>Nitrososphaeria</taxon>
        <taxon>Nitrososphaerales</taxon>
        <taxon>Nitrososphaeraceae</taxon>
        <taxon>Candidatus Nitrosocosmicus</taxon>
    </lineage>
</organism>
<keyword evidence="1" id="KW-0560">Oxidoreductase</keyword>
<dbReference type="Gene3D" id="2.30.110.10">
    <property type="entry name" value="Electron Transport, Fmn-binding Protein, Chain A"/>
    <property type="match status" value="1"/>
</dbReference>
<dbReference type="InterPro" id="IPR019920">
    <property type="entry name" value="F420-binding_dom_put"/>
</dbReference>
<dbReference type="PANTHER" id="PTHR35176">
    <property type="entry name" value="HEME OXYGENASE HI_0854-RELATED"/>
    <property type="match status" value="1"/>
</dbReference>
<name>A0A557SVU8_9ARCH</name>
<dbReference type="InterPro" id="IPR011576">
    <property type="entry name" value="Pyridox_Oxase_N"/>
</dbReference>
<sequence>MNQHQNDITNPSIKNLFEDKNLAFVATLMKDGSPQITPTWIDIIDNEILINTALGRVKQKNVTRDPRIGLSIADHNNPYHMVTIRGEVIDQITGEMAETHADKLAKKYLNKDKYPFKAPGEKRVILKVKPTRVTYI</sequence>
<dbReference type="Pfam" id="PF01243">
    <property type="entry name" value="PNPOx_N"/>
    <property type="match status" value="1"/>
</dbReference>